<proteinExistence type="predicted"/>
<protein>
    <submittedName>
        <fullName evidence="1">Uncharacterized protein</fullName>
    </submittedName>
</protein>
<organism evidence="1 2">
    <name type="scientific">Micromonospora lupini str. Lupac 08</name>
    <dbReference type="NCBI Taxonomy" id="1150864"/>
    <lineage>
        <taxon>Bacteria</taxon>
        <taxon>Bacillati</taxon>
        <taxon>Actinomycetota</taxon>
        <taxon>Actinomycetes</taxon>
        <taxon>Micromonosporales</taxon>
        <taxon>Micromonosporaceae</taxon>
        <taxon>Micromonospora</taxon>
    </lineage>
</organism>
<accession>I0L1Z0</accession>
<evidence type="ECO:0000313" key="2">
    <source>
        <dbReference type="Proteomes" id="UP000003448"/>
    </source>
</evidence>
<comment type="caution">
    <text evidence="1">The sequence shown here is derived from an EMBL/GenBank/DDBJ whole genome shotgun (WGS) entry which is preliminary data.</text>
</comment>
<evidence type="ECO:0000313" key="1">
    <source>
        <dbReference type="EMBL" id="CCH17837.1"/>
    </source>
</evidence>
<keyword evidence="2" id="KW-1185">Reference proteome</keyword>
<gene>
    <name evidence="1" type="ORF">MILUP08_42768</name>
</gene>
<dbReference type="RefSeq" id="WP_007458791.1">
    <property type="nucleotide sequence ID" value="NZ_HF570108.1"/>
</dbReference>
<reference evidence="2" key="1">
    <citation type="journal article" date="2012" name="J. Bacteriol.">
        <title>Genome Sequence of Micromonospora lupini Lupac 08, Isolated from Root Nodules of Lupinus angustifolius.</title>
        <authorList>
            <person name="Alonso-Vega P."/>
            <person name="Normand P."/>
            <person name="Bacigalupe R."/>
            <person name="Pujic P."/>
            <person name="Lajus A."/>
            <person name="Vallenet D."/>
            <person name="Carro L."/>
            <person name="Coll P."/>
            <person name="Trujillo M.E."/>
        </authorList>
    </citation>
    <scope>NUCLEOTIDE SEQUENCE [LARGE SCALE GENOMIC DNA]</scope>
    <source>
        <strain evidence="2">Lupac 08</strain>
    </source>
</reference>
<dbReference type="AlphaFoldDB" id="I0L1Z0"/>
<dbReference type="EMBL" id="CAIE01000022">
    <property type="protein sequence ID" value="CCH17837.1"/>
    <property type="molecule type" value="Genomic_DNA"/>
</dbReference>
<dbReference type="Proteomes" id="UP000003448">
    <property type="component" value="Unassembled WGS sequence"/>
</dbReference>
<name>I0L1Z0_9ACTN</name>
<sequence>MAAIRPNCRVGALCEKKDSGIDMEWFSSLHVSINLDVYRVLQKTQPVNLRVDISTVIQ</sequence>